<evidence type="ECO:0000313" key="2">
    <source>
        <dbReference type="EMBL" id="MFC4389980.1"/>
    </source>
</evidence>
<accession>A0ABV8W3V2</accession>
<keyword evidence="3" id="KW-1185">Reference proteome</keyword>
<dbReference type="Proteomes" id="UP001595719">
    <property type="component" value="Unassembled WGS sequence"/>
</dbReference>
<feature type="chain" id="PRO_5047028355" evidence="1">
    <location>
        <begin position="23"/>
        <end position="147"/>
    </location>
</feature>
<dbReference type="RefSeq" id="WP_179003752.1">
    <property type="nucleotide sequence ID" value="NZ_JBHSCO010000001.1"/>
</dbReference>
<keyword evidence="1" id="KW-0732">Signal</keyword>
<sequence>MKKIFCFCFSLFFLITAHFSYSQQSKVKKNIEQLVRNAKIKNGHVDLKAQKAIYIEIPTRGGYLEFKADSYKEIVALLKEVLIQYKREFAFKSNLTHSPNCKWNAIPNAHPSTAQYRYCQYSDVLCYWQTSNCAICCDNEEPPVKKK</sequence>
<evidence type="ECO:0000256" key="1">
    <source>
        <dbReference type="SAM" id="SignalP"/>
    </source>
</evidence>
<proteinExistence type="predicted"/>
<protein>
    <submittedName>
        <fullName evidence="2">Uncharacterized protein</fullName>
    </submittedName>
</protein>
<dbReference type="EMBL" id="JBHSCO010000001">
    <property type="protein sequence ID" value="MFC4389980.1"/>
    <property type="molecule type" value="Genomic_DNA"/>
</dbReference>
<organism evidence="2 3">
    <name type="scientific">Flavobacterium quisquiliarum</name>
    <dbReference type="NCBI Taxonomy" id="1834436"/>
    <lineage>
        <taxon>Bacteria</taxon>
        <taxon>Pseudomonadati</taxon>
        <taxon>Bacteroidota</taxon>
        <taxon>Flavobacteriia</taxon>
        <taxon>Flavobacteriales</taxon>
        <taxon>Flavobacteriaceae</taxon>
        <taxon>Flavobacterium</taxon>
    </lineage>
</organism>
<evidence type="ECO:0000313" key="3">
    <source>
        <dbReference type="Proteomes" id="UP001595719"/>
    </source>
</evidence>
<name>A0ABV8W3V2_9FLAO</name>
<comment type="caution">
    <text evidence="2">The sequence shown here is derived from an EMBL/GenBank/DDBJ whole genome shotgun (WGS) entry which is preliminary data.</text>
</comment>
<feature type="signal peptide" evidence="1">
    <location>
        <begin position="1"/>
        <end position="22"/>
    </location>
</feature>
<reference evidence="3" key="1">
    <citation type="journal article" date="2019" name="Int. J. Syst. Evol. Microbiol.">
        <title>The Global Catalogue of Microorganisms (GCM) 10K type strain sequencing project: providing services to taxonomists for standard genome sequencing and annotation.</title>
        <authorList>
            <consortium name="The Broad Institute Genomics Platform"/>
            <consortium name="The Broad Institute Genome Sequencing Center for Infectious Disease"/>
            <person name="Wu L."/>
            <person name="Ma J."/>
        </authorList>
    </citation>
    <scope>NUCLEOTIDE SEQUENCE [LARGE SCALE GENOMIC DNA]</scope>
    <source>
        <strain evidence="3">CGMCC 1.15345</strain>
    </source>
</reference>
<gene>
    <name evidence="2" type="ORF">ACFOY0_03130</name>
</gene>